<dbReference type="Pfam" id="PF00561">
    <property type="entry name" value="Abhydrolase_1"/>
    <property type="match status" value="1"/>
</dbReference>
<keyword evidence="3" id="KW-1185">Reference proteome</keyword>
<name>A0ABY5H8G7_9PSED</name>
<dbReference type="SUPFAM" id="SSF53474">
    <property type="entry name" value="alpha/beta-Hydrolases"/>
    <property type="match status" value="1"/>
</dbReference>
<reference evidence="2" key="1">
    <citation type="submission" date="2021-04" db="EMBL/GenBank/DDBJ databases">
        <title>Oceanospirillales bacteria with DddD are important DMSP degraders in coastal seawater.</title>
        <authorList>
            <person name="Liu J."/>
        </authorList>
    </citation>
    <scope>NUCLEOTIDE SEQUENCE</scope>
    <source>
        <strain evidence="2">D13-4</strain>
    </source>
</reference>
<dbReference type="PRINTS" id="PR00111">
    <property type="entry name" value="ABHYDROLASE"/>
</dbReference>
<dbReference type="Proteomes" id="UP001059672">
    <property type="component" value="Chromosome"/>
</dbReference>
<proteinExistence type="predicted"/>
<feature type="domain" description="AB hydrolase-1" evidence="1">
    <location>
        <begin position="64"/>
        <end position="293"/>
    </location>
</feature>
<dbReference type="Gene3D" id="3.40.50.1820">
    <property type="entry name" value="alpha/beta hydrolase"/>
    <property type="match status" value="1"/>
</dbReference>
<dbReference type="InterPro" id="IPR000639">
    <property type="entry name" value="Epox_hydrolase-like"/>
</dbReference>
<sequence length="316" mass="35218">MKKLFLAFLLLLGTGAGVLYAVPATLLASVQWLEQQAAGLSHERTEVADLSIHYYRGGPPDGETLLMIHGFGADKDNWLRFARHLTDRYQVIAIDLPGFGDSSRPNASYDVGTQTERVASFVQALKIDRLHLIGNSMGGHIAALYAARYPQQVISLALLDNAGVSAPQKSELIERLERGAANPLVVETAEDYDRLLDFVFVEPPALPAPLKAHLAERAIAQREHYQRIFAQLVERYIPLEPELPKIQAPTLLLWGDRDRVLDVSSIEVMRPLLRQPSVVIMKDCGHAPMIERPQETAEHYQRFLADLQHVEGPQTP</sequence>
<accession>A0ABY5H8G7</accession>
<dbReference type="InterPro" id="IPR000073">
    <property type="entry name" value="AB_hydrolase_1"/>
</dbReference>
<dbReference type="GO" id="GO:0016787">
    <property type="term" value="F:hydrolase activity"/>
    <property type="evidence" value="ECO:0007669"/>
    <property type="project" value="UniProtKB-KW"/>
</dbReference>
<gene>
    <name evidence="2" type="ORF">KDW96_03285</name>
</gene>
<dbReference type="RefSeq" id="WP_255838992.1">
    <property type="nucleotide sequence ID" value="NZ_CP073346.1"/>
</dbReference>
<protein>
    <submittedName>
        <fullName evidence="2">Alpha/beta hydrolase</fullName>
    </submittedName>
</protein>
<dbReference type="EMBL" id="CP073346">
    <property type="protein sequence ID" value="UTW08364.1"/>
    <property type="molecule type" value="Genomic_DNA"/>
</dbReference>
<dbReference type="InterPro" id="IPR050266">
    <property type="entry name" value="AB_hydrolase_sf"/>
</dbReference>
<dbReference type="PANTHER" id="PTHR43798:SF33">
    <property type="entry name" value="HYDROLASE, PUTATIVE (AFU_ORTHOLOGUE AFUA_2G14860)-RELATED"/>
    <property type="match status" value="1"/>
</dbReference>
<evidence type="ECO:0000259" key="1">
    <source>
        <dbReference type="Pfam" id="PF00561"/>
    </source>
</evidence>
<dbReference type="PRINTS" id="PR00412">
    <property type="entry name" value="EPOXHYDRLASE"/>
</dbReference>
<evidence type="ECO:0000313" key="2">
    <source>
        <dbReference type="EMBL" id="UTW08364.1"/>
    </source>
</evidence>
<keyword evidence="2" id="KW-0378">Hydrolase</keyword>
<dbReference type="InterPro" id="IPR029058">
    <property type="entry name" value="AB_hydrolase_fold"/>
</dbReference>
<evidence type="ECO:0000313" key="3">
    <source>
        <dbReference type="Proteomes" id="UP001059672"/>
    </source>
</evidence>
<organism evidence="2 3">
    <name type="scientific">Pseudomonas benzenivorans</name>
    <dbReference type="NCBI Taxonomy" id="556533"/>
    <lineage>
        <taxon>Bacteria</taxon>
        <taxon>Pseudomonadati</taxon>
        <taxon>Pseudomonadota</taxon>
        <taxon>Gammaproteobacteria</taxon>
        <taxon>Pseudomonadales</taxon>
        <taxon>Pseudomonadaceae</taxon>
        <taxon>Pseudomonas</taxon>
    </lineage>
</organism>
<dbReference type="PANTHER" id="PTHR43798">
    <property type="entry name" value="MONOACYLGLYCEROL LIPASE"/>
    <property type="match status" value="1"/>
</dbReference>